<feature type="transmembrane region" description="Helical" evidence="13">
    <location>
        <begin position="492"/>
        <end position="509"/>
    </location>
</feature>
<dbReference type="GO" id="GO:0003700">
    <property type="term" value="F:DNA-binding transcription factor activity"/>
    <property type="evidence" value="ECO:0007669"/>
    <property type="project" value="InterPro"/>
</dbReference>
<feature type="transmembrane region" description="Helical" evidence="13">
    <location>
        <begin position="601"/>
        <end position="624"/>
    </location>
</feature>
<feature type="region of interest" description="Disordered" evidence="12">
    <location>
        <begin position="331"/>
        <end position="350"/>
    </location>
</feature>
<keyword evidence="7" id="KW-0805">Transcription regulation</keyword>
<dbReference type="PROSITE" id="PS50811">
    <property type="entry name" value="WRKY"/>
    <property type="match status" value="1"/>
</dbReference>
<dbReference type="InterPro" id="IPR003657">
    <property type="entry name" value="WRKY_dom"/>
</dbReference>
<dbReference type="GO" id="GO:0016020">
    <property type="term" value="C:membrane"/>
    <property type="evidence" value="ECO:0007669"/>
    <property type="project" value="UniProtKB-SubCell"/>
</dbReference>
<comment type="subcellular location">
    <subcellularLocation>
        <location evidence="2">Membrane</location>
        <topology evidence="2">Multi-pass membrane protein</topology>
    </subcellularLocation>
    <subcellularLocation>
        <location evidence="1">Nucleus</location>
    </subcellularLocation>
</comment>
<feature type="region of interest" description="Disordered" evidence="12">
    <location>
        <begin position="33"/>
        <end position="52"/>
    </location>
</feature>
<evidence type="ECO:0000256" key="9">
    <source>
        <dbReference type="ARBA" id="ARBA00023136"/>
    </source>
</evidence>
<dbReference type="GO" id="GO:0005345">
    <property type="term" value="F:purine nucleobase transmembrane transporter activity"/>
    <property type="evidence" value="ECO:0007669"/>
    <property type="project" value="UniProtKB-ARBA"/>
</dbReference>
<dbReference type="Pfam" id="PF16913">
    <property type="entry name" value="PUNUT"/>
    <property type="match status" value="1"/>
</dbReference>
<evidence type="ECO:0000256" key="10">
    <source>
        <dbReference type="ARBA" id="ARBA00023163"/>
    </source>
</evidence>
<feature type="transmembrane region" description="Helical" evidence="13">
    <location>
        <begin position="658"/>
        <end position="676"/>
    </location>
</feature>
<dbReference type="Proteomes" id="UP000823749">
    <property type="component" value="Chromosome 13"/>
</dbReference>
<name>A0AAV6HT26_9ERIC</name>
<dbReference type="FunFam" id="2.20.25.80:FF:000003">
    <property type="entry name" value="WRKY transcription factor 57"/>
    <property type="match status" value="1"/>
</dbReference>
<keyword evidence="6 13" id="KW-1133">Transmembrane helix</keyword>
<feature type="compositionally biased region" description="Low complexity" evidence="12">
    <location>
        <begin position="108"/>
        <end position="117"/>
    </location>
</feature>
<feature type="region of interest" description="Disordered" evidence="12">
    <location>
        <begin position="100"/>
        <end position="165"/>
    </location>
</feature>
<accession>A0AAV6HT26</accession>
<feature type="transmembrane region" description="Helical" evidence="13">
    <location>
        <begin position="561"/>
        <end position="581"/>
    </location>
</feature>
<comment type="similarity">
    <text evidence="3">Belongs to the purine permeases (TC 2.A.7.14) family.</text>
</comment>
<keyword evidence="11" id="KW-0539">Nucleus</keyword>
<evidence type="ECO:0000256" key="4">
    <source>
        <dbReference type="ARBA" id="ARBA00022448"/>
    </source>
</evidence>
<evidence type="ECO:0000256" key="13">
    <source>
        <dbReference type="SAM" id="Phobius"/>
    </source>
</evidence>
<dbReference type="InterPro" id="IPR030182">
    <property type="entry name" value="PUP_plant"/>
</dbReference>
<feature type="compositionally biased region" description="Polar residues" evidence="12">
    <location>
        <begin position="332"/>
        <end position="342"/>
    </location>
</feature>
<feature type="transmembrane region" description="Helical" evidence="13">
    <location>
        <begin position="436"/>
        <end position="460"/>
    </location>
</feature>
<keyword evidence="10" id="KW-0804">Transcription</keyword>
<evidence type="ECO:0000256" key="3">
    <source>
        <dbReference type="ARBA" id="ARBA00006213"/>
    </source>
</evidence>
<keyword evidence="4" id="KW-0813">Transport</keyword>
<feature type="transmembrane region" description="Helical" evidence="13">
    <location>
        <begin position="466"/>
        <end position="485"/>
    </location>
</feature>
<dbReference type="InterPro" id="IPR037185">
    <property type="entry name" value="EmrE-like"/>
</dbReference>
<keyword evidence="8" id="KW-0238">DNA-binding</keyword>
<evidence type="ECO:0000313" key="15">
    <source>
        <dbReference type="EMBL" id="KAG5517148.1"/>
    </source>
</evidence>
<reference evidence="15 16" key="1">
    <citation type="submission" date="2020-08" db="EMBL/GenBank/DDBJ databases">
        <title>Plant Genome Project.</title>
        <authorList>
            <person name="Zhang R.-G."/>
        </authorList>
    </citation>
    <scope>NUCLEOTIDE SEQUENCE [LARGE SCALE GENOMIC DNA]</scope>
    <source>
        <strain evidence="15">WSP0</strain>
        <tissue evidence="15">Leaf</tissue>
    </source>
</reference>
<dbReference type="SUPFAM" id="SSF103481">
    <property type="entry name" value="Multidrug resistance efflux transporter EmrE"/>
    <property type="match status" value="1"/>
</dbReference>
<proteinExistence type="inferred from homology"/>
<sequence>MSDEARDFYYHTPFHEDHRYGTSATGFSFSLNNSPLSIPNSSSPDHEPQAFDPCSYMSFTESLNGSSDYNTLARAFGLSPSSPEPLSGVKIEQIPVVDAGSETAVTPNSSASSSSNEAGGGGGEGSNKGKKDRQQKESDDGGESSKQGSKSKKKGEKGEREPRFAFMTKSEVDHLEDGYRWRKYGQKAVKNSPFPRSYYRCTTQKCGVKKRVERSFQDPSVVITTYEGQHNHPLPATLRGNLGGMLMPPSMVAPPAGFPQDFMVQMPSSAVYNYHGTGGMSSFYPQSGVYNSNMGEAQHQMQQKIHANTTTIVHTELLACCILPVQEEAKEQNSPQNANVMNHHQPPPPPPKLPEQHKNYMWWLRMAVYSFLVLSTQSVATLLGRLYFAKGGSGKWTATLVQICGFPILLPFLLFSPNTPQKRENNHPNAPSSVTLASLYLCLGVFLAANCMLYSIGLLYLPVSTYSLICATQLGFNALFSYFLNSQKITPFIINSLVILTISSTLLVFQNDSSGSNKVSKGKYAIGFLSTVGASAGYALLLSVTQLAFRKILKQENFRVVLNMIIYQSLVATIVILMGLFGSGEWKGLNKEMDGFELGRVSYVMTLVWTAITWTFFSIGALGLIFEVSSLFSNVISTLGLPIIPVAAVFVFHDTMGGIKVVAMLLAIWGFVSYIYQHYLDELESKTRGDQHDNGVSEVSLAERA</sequence>
<dbReference type="SMART" id="SM00774">
    <property type="entry name" value="WRKY"/>
    <property type="match status" value="1"/>
</dbReference>
<evidence type="ECO:0000256" key="5">
    <source>
        <dbReference type="ARBA" id="ARBA00022692"/>
    </source>
</evidence>
<comment type="caution">
    <text evidence="15">The sequence shown here is derived from an EMBL/GenBank/DDBJ whole genome shotgun (WGS) entry which is preliminary data.</text>
</comment>
<gene>
    <name evidence="15" type="ORF">RHGRI_037788</name>
</gene>
<feature type="transmembrane region" description="Helical" evidence="13">
    <location>
        <begin position="362"/>
        <end position="384"/>
    </location>
</feature>
<dbReference type="AlphaFoldDB" id="A0AAV6HT26"/>
<dbReference type="Pfam" id="PF03106">
    <property type="entry name" value="WRKY"/>
    <property type="match status" value="1"/>
</dbReference>
<dbReference type="PANTHER" id="PTHR31376">
    <property type="entry name" value="OS09G0467300 PROTEIN-RELATED"/>
    <property type="match status" value="1"/>
</dbReference>
<evidence type="ECO:0000256" key="7">
    <source>
        <dbReference type="ARBA" id="ARBA00023015"/>
    </source>
</evidence>
<keyword evidence="16" id="KW-1185">Reference proteome</keyword>
<evidence type="ECO:0000256" key="2">
    <source>
        <dbReference type="ARBA" id="ARBA00004141"/>
    </source>
</evidence>
<evidence type="ECO:0000256" key="6">
    <source>
        <dbReference type="ARBA" id="ARBA00022989"/>
    </source>
</evidence>
<evidence type="ECO:0000259" key="14">
    <source>
        <dbReference type="PROSITE" id="PS50811"/>
    </source>
</evidence>
<evidence type="ECO:0000313" key="16">
    <source>
        <dbReference type="Proteomes" id="UP000823749"/>
    </source>
</evidence>
<feature type="compositionally biased region" description="Low complexity" evidence="12">
    <location>
        <begin position="33"/>
        <end position="43"/>
    </location>
</feature>
<dbReference type="Gene3D" id="2.20.25.80">
    <property type="entry name" value="WRKY domain"/>
    <property type="match status" value="1"/>
</dbReference>
<dbReference type="InterPro" id="IPR036576">
    <property type="entry name" value="WRKY_dom_sf"/>
</dbReference>
<dbReference type="GO" id="GO:0015211">
    <property type="term" value="F:purine nucleoside transmembrane transporter activity"/>
    <property type="evidence" value="ECO:0007669"/>
    <property type="project" value="InterPro"/>
</dbReference>
<feature type="transmembrane region" description="Helical" evidence="13">
    <location>
        <begin position="524"/>
        <end position="549"/>
    </location>
</feature>
<dbReference type="GO" id="GO:0005634">
    <property type="term" value="C:nucleus"/>
    <property type="evidence" value="ECO:0007669"/>
    <property type="project" value="UniProtKB-SubCell"/>
</dbReference>
<organism evidence="15 16">
    <name type="scientific">Rhododendron griersonianum</name>
    <dbReference type="NCBI Taxonomy" id="479676"/>
    <lineage>
        <taxon>Eukaryota</taxon>
        <taxon>Viridiplantae</taxon>
        <taxon>Streptophyta</taxon>
        <taxon>Embryophyta</taxon>
        <taxon>Tracheophyta</taxon>
        <taxon>Spermatophyta</taxon>
        <taxon>Magnoliopsida</taxon>
        <taxon>eudicotyledons</taxon>
        <taxon>Gunneridae</taxon>
        <taxon>Pentapetalae</taxon>
        <taxon>asterids</taxon>
        <taxon>Ericales</taxon>
        <taxon>Ericaceae</taxon>
        <taxon>Ericoideae</taxon>
        <taxon>Rhodoreae</taxon>
        <taxon>Rhododendron</taxon>
    </lineage>
</organism>
<evidence type="ECO:0000256" key="11">
    <source>
        <dbReference type="ARBA" id="ARBA00023242"/>
    </source>
</evidence>
<keyword evidence="9 13" id="KW-0472">Membrane</keyword>
<protein>
    <recommendedName>
        <fullName evidence="14">WRKY domain-containing protein</fullName>
    </recommendedName>
</protein>
<feature type="transmembrane region" description="Helical" evidence="13">
    <location>
        <begin position="396"/>
        <end position="415"/>
    </location>
</feature>
<dbReference type="EMBL" id="JACTNZ010000013">
    <property type="protein sequence ID" value="KAG5517148.1"/>
    <property type="molecule type" value="Genomic_DNA"/>
</dbReference>
<evidence type="ECO:0000256" key="12">
    <source>
        <dbReference type="SAM" id="MobiDB-lite"/>
    </source>
</evidence>
<feature type="domain" description="WRKY" evidence="14">
    <location>
        <begin position="170"/>
        <end position="235"/>
    </location>
</feature>
<feature type="compositionally biased region" description="Basic and acidic residues" evidence="12">
    <location>
        <begin position="127"/>
        <end position="139"/>
    </location>
</feature>
<dbReference type="SUPFAM" id="SSF118290">
    <property type="entry name" value="WRKY DNA-binding domain"/>
    <property type="match status" value="1"/>
</dbReference>
<keyword evidence="5 13" id="KW-0812">Transmembrane</keyword>
<dbReference type="PANTHER" id="PTHR31376:SF17">
    <property type="entry name" value="PURINE PERMEASE 21-RELATED"/>
    <property type="match status" value="1"/>
</dbReference>
<feature type="transmembrane region" description="Helical" evidence="13">
    <location>
        <begin position="631"/>
        <end position="652"/>
    </location>
</feature>
<dbReference type="GO" id="GO:0043565">
    <property type="term" value="F:sequence-specific DNA binding"/>
    <property type="evidence" value="ECO:0007669"/>
    <property type="project" value="InterPro"/>
</dbReference>
<evidence type="ECO:0000256" key="8">
    <source>
        <dbReference type="ARBA" id="ARBA00023125"/>
    </source>
</evidence>
<evidence type="ECO:0000256" key="1">
    <source>
        <dbReference type="ARBA" id="ARBA00004123"/>
    </source>
</evidence>